<feature type="transmembrane region" description="Helical" evidence="1">
    <location>
        <begin position="99"/>
        <end position="118"/>
    </location>
</feature>
<sequence>MIAIFLTPEAYPFSIALCVVLGLFILEIISLILGGSLLAIGSDAPDVDLDLDADFDIDMDVDVDIDTDLDLDADADTGLDGASGAGGWIGWLGIGEVPFLIWLVSFLTLFGLSGLVLLSTGAGVFGVTLPVAITLPIAAVVGVYCARFIARMVAAIMPKTESSAMKTRFLGGHHGVISQGTAKRGKPAEAKIKDRHGNIHYLRVEPLDDDAEIPQGRDVHVIRKRNGVFFVVDITA</sequence>
<dbReference type="Pfam" id="PF21001">
    <property type="entry name" value="YqiJ_N"/>
    <property type="match status" value="1"/>
</dbReference>
<gene>
    <name evidence="4" type="ORF">AABB29_13955</name>
</gene>
<reference evidence="5" key="1">
    <citation type="submission" date="2024-04" db="EMBL/GenBank/DDBJ databases">
        <title>Phylogenomic analyses of a clade within the roseobacter group suggest taxonomic reassignments of species of the genera Aestuariivita, Citreicella, Loktanella, Nautella, Pelagibaca, Ruegeria, Thalassobius, Thiobacimonas and Tropicibacter, and the proposal o.</title>
        <authorList>
            <person name="Jeon C.O."/>
        </authorList>
    </citation>
    <scope>NUCLEOTIDE SEQUENCE [LARGE SCALE GENOMIC DNA]</scope>
    <source>
        <strain evidence="5">BS5-3</strain>
    </source>
</reference>
<name>A0ABZ2V3Z5_9RHOB</name>
<dbReference type="EMBL" id="CP150951">
    <property type="protein sequence ID" value="WZC47984.1"/>
    <property type="molecule type" value="Genomic_DNA"/>
</dbReference>
<dbReference type="RefSeq" id="WP_341366103.1">
    <property type="nucleotide sequence ID" value="NZ_CP150951.2"/>
</dbReference>
<feature type="domain" description="Inner membrane protein YqiJ OB-fold" evidence="2">
    <location>
        <begin position="170"/>
        <end position="232"/>
    </location>
</feature>
<keyword evidence="1" id="KW-1133">Transmembrane helix</keyword>
<protein>
    <submittedName>
        <fullName evidence="4">YqiJ family protein</fullName>
    </submittedName>
</protein>
<dbReference type="InterPro" id="IPR010840">
    <property type="entry name" value="YqiJ_OB"/>
</dbReference>
<evidence type="ECO:0000313" key="5">
    <source>
        <dbReference type="Proteomes" id="UP001440612"/>
    </source>
</evidence>
<feature type="transmembrane region" description="Helical" evidence="1">
    <location>
        <begin position="12"/>
        <end position="33"/>
    </location>
</feature>
<accession>A0ABZ2V3Z5</accession>
<evidence type="ECO:0000259" key="2">
    <source>
        <dbReference type="Pfam" id="PF07290"/>
    </source>
</evidence>
<dbReference type="Proteomes" id="UP001440612">
    <property type="component" value="Chromosome"/>
</dbReference>
<feature type="transmembrane region" description="Helical" evidence="1">
    <location>
        <begin position="124"/>
        <end position="150"/>
    </location>
</feature>
<dbReference type="InterPro" id="IPR048376">
    <property type="entry name" value="YqiJ_N"/>
</dbReference>
<evidence type="ECO:0000256" key="1">
    <source>
        <dbReference type="SAM" id="Phobius"/>
    </source>
</evidence>
<keyword evidence="5" id="KW-1185">Reference proteome</keyword>
<keyword evidence="1" id="KW-0812">Transmembrane</keyword>
<keyword evidence="1" id="KW-0472">Membrane</keyword>
<evidence type="ECO:0000259" key="3">
    <source>
        <dbReference type="Pfam" id="PF21001"/>
    </source>
</evidence>
<feature type="domain" description="Inner membrane protein YqiJ N-terminal" evidence="3">
    <location>
        <begin position="11"/>
        <end position="143"/>
    </location>
</feature>
<evidence type="ECO:0000313" key="4">
    <source>
        <dbReference type="EMBL" id="WZC47984.1"/>
    </source>
</evidence>
<organism evidence="4 5">
    <name type="scientific">Yoonia phaeophyticola</name>
    <dbReference type="NCBI Taxonomy" id="3137369"/>
    <lineage>
        <taxon>Bacteria</taxon>
        <taxon>Pseudomonadati</taxon>
        <taxon>Pseudomonadota</taxon>
        <taxon>Alphaproteobacteria</taxon>
        <taxon>Rhodobacterales</taxon>
        <taxon>Paracoccaceae</taxon>
        <taxon>Yoonia</taxon>
    </lineage>
</organism>
<dbReference type="Pfam" id="PF07290">
    <property type="entry name" value="YqiJ_OB"/>
    <property type="match status" value="1"/>
</dbReference>
<proteinExistence type="predicted"/>